<reference evidence="2 3" key="1">
    <citation type="journal article" date="2010" name="Nature">
        <title>Genome sequence of the palaeopolyploid soybean.</title>
        <authorList>
            <person name="Schmutz J."/>
            <person name="Cannon S.B."/>
            <person name="Schlueter J."/>
            <person name="Ma J."/>
            <person name="Mitros T."/>
            <person name="Nelson W."/>
            <person name="Hyten D.L."/>
            <person name="Song Q."/>
            <person name="Thelen J.J."/>
            <person name="Cheng J."/>
            <person name="Xu D."/>
            <person name="Hellsten U."/>
            <person name="May G.D."/>
            <person name="Yu Y."/>
            <person name="Sakurai T."/>
            <person name="Umezawa T."/>
            <person name="Bhattacharyya M.K."/>
            <person name="Sandhu D."/>
            <person name="Valliyodan B."/>
            <person name="Lindquist E."/>
            <person name="Peto M."/>
            <person name="Grant D."/>
            <person name="Shu S."/>
            <person name="Goodstein D."/>
            <person name="Barry K."/>
            <person name="Futrell-Griggs M."/>
            <person name="Abernathy B."/>
            <person name="Du J."/>
            <person name="Tian Z."/>
            <person name="Zhu L."/>
            <person name="Gill N."/>
            <person name="Joshi T."/>
            <person name="Libault M."/>
            <person name="Sethuraman A."/>
            <person name="Zhang X.-C."/>
            <person name="Shinozaki K."/>
            <person name="Nguyen H.T."/>
            <person name="Wing R.A."/>
            <person name="Cregan P."/>
            <person name="Specht J."/>
            <person name="Grimwood J."/>
            <person name="Rokhsar D."/>
            <person name="Stacey G."/>
            <person name="Shoemaker R.C."/>
            <person name="Jackson S.A."/>
        </authorList>
    </citation>
    <scope>NUCLEOTIDE SEQUENCE</scope>
    <source>
        <strain evidence="3">cv. Williams 82</strain>
        <tissue evidence="2">Callus</tissue>
    </source>
</reference>
<feature type="region of interest" description="Disordered" evidence="1">
    <location>
        <begin position="98"/>
        <end position="133"/>
    </location>
</feature>
<proteinExistence type="predicted"/>
<dbReference type="OMA" id="VYYTESH"/>
<evidence type="ECO:0000313" key="3">
    <source>
        <dbReference type="EnsemblPlants" id="KRH33498"/>
    </source>
</evidence>
<sequence length="133" mass="15644">MTILLRNEIVQMFLKIIAPVGPFVTLYKPAKKLVTFIYNKTSKFKLGLDPMNLKSYSKIPNTIPRILMNQLKDTHVYYTESHNSKWLKTITQKEKHTHTHTFHSETTITHQKEDNNKSSRSTTWDQQLLVKEN</sequence>
<evidence type="ECO:0000313" key="2">
    <source>
        <dbReference type="EMBL" id="KRH33498.1"/>
    </source>
</evidence>
<gene>
    <name evidence="2" type="ORF">GLYMA_10G126800</name>
</gene>
<dbReference type="EnsemblPlants" id="KRH33498">
    <property type="protein sequence ID" value="KRH33498"/>
    <property type="gene ID" value="GLYMA_10G126800"/>
</dbReference>
<name>A0A0R0HSG8_SOYBN</name>
<accession>A0A0R0HSG8</accession>
<dbReference type="AlphaFoldDB" id="A0A0R0HSG8"/>
<reference evidence="2" key="3">
    <citation type="submission" date="2018-07" db="EMBL/GenBank/DDBJ databases">
        <title>WGS assembly of Glycine max.</title>
        <authorList>
            <person name="Schmutz J."/>
            <person name="Cannon S."/>
            <person name="Schlueter J."/>
            <person name="Ma J."/>
            <person name="Mitros T."/>
            <person name="Nelson W."/>
            <person name="Hyten D."/>
            <person name="Song Q."/>
            <person name="Thelen J."/>
            <person name="Cheng J."/>
            <person name="Xu D."/>
            <person name="Hellsten U."/>
            <person name="May G."/>
            <person name="Yu Y."/>
            <person name="Sakurai T."/>
            <person name="Umezawa T."/>
            <person name="Bhattacharyya M."/>
            <person name="Sandhu D."/>
            <person name="Valliyodan B."/>
            <person name="Lindquist E."/>
            <person name="Peto M."/>
            <person name="Grant D."/>
            <person name="Shu S."/>
            <person name="Goodstein D."/>
            <person name="Barry K."/>
            <person name="Futrell-Griggs M."/>
            <person name="Abernathy B."/>
            <person name="Du J."/>
            <person name="Tian Z."/>
            <person name="Zhu L."/>
            <person name="Gill N."/>
            <person name="Joshi T."/>
            <person name="Libault M."/>
            <person name="Sethuraman A."/>
            <person name="Zhang X."/>
            <person name="Shinozaki K."/>
            <person name="Nguyen H."/>
            <person name="Wing R."/>
            <person name="Cregan P."/>
            <person name="Specht J."/>
            <person name="Grimwood J."/>
            <person name="Rokhsar D."/>
            <person name="Stacey G."/>
            <person name="Shoemaker R."/>
            <person name="Jackson S."/>
        </authorList>
    </citation>
    <scope>NUCLEOTIDE SEQUENCE</scope>
    <source>
        <tissue evidence="2">Callus</tissue>
    </source>
</reference>
<organism evidence="2">
    <name type="scientific">Glycine max</name>
    <name type="common">Soybean</name>
    <name type="synonym">Glycine hispida</name>
    <dbReference type="NCBI Taxonomy" id="3847"/>
    <lineage>
        <taxon>Eukaryota</taxon>
        <taxon>Viridiplantae</taxon>
        <taxon>Streptophyta</taxon>
        <taxon>Embryophyta</taxon>
        <taxon>Tracheophyta</taxon>
        <taxon>Spermatophyta</taxon>
        <taxon>Magnoliopsida</taxon>
        <taxon>eudicotyledons</taxon>
        <taxon>Gunneridae</taxon>
        <taxon>Pentapetalae</taxon>
        <taxon>rosids</taxon>
        <taxon>fabids</taxon>
        <taxon>Fabales</taxon>
        <taxon>Fabaceae</taxon>
        <taxon>Papilionoideae</taxon>
        <taxon>50 kb inversion clade</taxon>
        <taxon>NPAAA clade</taxon>
        <taxon>indigoferoid/millettioid clade</taxon>
        <taxon>Phaseoleae</taxon>
        <taxon>Glycine</taxon>
        <taxon>Glycine subgen. Soja</taxon>
    </lineage>
</organism>
<dbReference type="InParanoid" id="A0A0R0HSG8"/>
<dbReference type="Gramene" id="KRH33498">
    <property type="protein sequence ID" value="KRH33498"/>
    <property type="gene ID" value="GLYMA_10G126800"/>
</dbReference>
<evidence type="ECO:0000313" key="4">
    <source>
        <dbReference type="Proteomes" id="UP000008827"/>
    </source>
</evidence>
<dbReference type="PaxDb" id="3847-GLYMA10G25461.1"/>
<evidence type="ECO:0000256" key="1">
    <source>
        <dbReference type="SAM" id="MobiDB-lite"/>
    </source>
</evidence>
<dbReference type="Proteomes" id="UP000008827">
    <property type="component" value="Chromosome 10"/>
</dbReference>
<protein>
    <submittedName>
        <fullName evidence="2 3">Uncharacterized protein</fullName>
    </submittedName>
</protein>
<dbReference type="EMBL" id="CM000843">
    <property type="protein sequence ID" value="KRH33498.1"/>
    <property type="molecule type" value="Genomic_DNA"/>
</dbReference>
<keyword evidence="4" id="KW-1185">Reference proteome</keyword>
<reference evidence="3" key="2">
    <citation type="submission" date="2018-02" db="UniProtKB">
        <authorList>
            <consortium name="EnsemblPlants"/>
        </authorList>
    </citation>
    <scope>IDENTIFICATION</scope>
    <source>
        <strain evidence="3">Williams 82</strain>
    </source>
</reference>